<dbReference type="AlphaFoldDB" id="C7RL06"/>
<accession>C7RL06</accession>
<proteinExistence type="predicted"/>
<dbReference type="KEGG" id="app:CAP2UW1_0477"/>
<protein>
    <submittedName>
        <fullName evidence="1">Uncharacterized protein</fullName>
    </submittedName>
</protein>
<dbReference type="HOGENOM" id="CLU_620590_0_0_4"/>
<reference evidence="1" key="2">
    <citation type="submission" date="2009-09" db="EMBL/GenBank/DDBJ databases">
        <title>Complete sequence of chromosome of Candidatus Accumulibacter phosphatis clade IIA str. UW-1.</title>
        <authorList>
            <consortium name="US DOE Joint Genome Institute"/>
            <person name="Martin H.G."/>
            <person name="Ivanova N."/>
            <person name="Kunin V."/>
            <person name="Warnecke F."/>
            <person name="Barry K."/>
            <person name="He S."/>
            <person name="Salamov A."/>
            <person name="Szeto E."/>
            <person name="Dalin E."/>
            <person name="Pangilinan J.L."/>
            <person name="Lapidus A."/>
            <person name="Lowry S."/>
            <person name="Kyrpides N.C."/>
            <person name="McMahon K.D."/>
            <person name="Hugenholtz P."/>
        </authorList>
    </citation>
    <scope>NUCLEOTIDE SEQUENCE [LARGE SCALE GENOMIC DNA]</scope>
    <source>
        <strain evidence="1">UW-1</strain>
    </source>
</reference>
<dbReference type="OrthoDB" id="9178205at2"/>
<evidence type="ECO:0000313" key="1">
    <source>
        <dbReference type="EMBL" id="ACV33828.1"/>
    </source>
</evidence>
<gene>
    <name evidence="1" type="ordered locus">CAP2UW1_0477</name>
</gene>
<reference evidence="1" key="1">
    <citation type="submission" date="2009-08" db="EMBL/GenBank/DDBJ databases">
        <authorList>
            <consortium name="US DOE Joint Genome Institute"/>
            <person name="Lucas S."/>
            <person name="Copeland A."/>
            <person name="Lapidus A."/>
            <person name="Glavina del Rio T."/>
            <person name="Dalin E."/>
            <person name="Tice H."/>
            <person name="Bruce D."/>
            <person name="Barry K."/>
            <person name="Pitluck S."/>
            <person name="Lowry S."/>
            <person name="Larimer F."/>
            <person name="Land M."/>
            <person name="Hauser L."/>
            <person name="Kyrpides N."/>
            <person name="Ivanova N."/>
            <person name="McMahon K.D."/>
            <person name="Hugenholtz P."/>
        </authorList>
    </citation>
    <scope>NUCLEOTIDE SEQUENCE</scope>
    <source>
        <strain evidence="1">UW-1</strain>
    </source>
</reference>
<dbReference type="STRING" id="522306.CAP2UW1_0477"/>
<dbReference type="EMBL" id="CP001715">
    <property type="protein sequence ID" value="ACV33828.1"/>
    <property type="molecule type" value="Genomic_DNA"/>
</dbReference>
<name>C7RL06_ACCRE</name>
<sequence>MSFKTDRLVALFPDVYAARERDSLLHQVLDALAAELVNSDAAVKDLLKSHWIDYAGSGGLDGLGALLGVLRRRLPDGTPEGDETFRPLLKSTVLSFIGGGTVEGIKGAVRAALGLPYDLDLFAKQIAGPGGAVNRGISDLVAGLDRLVQIEEFSPKTEVVLGSALPTPVGSTATLDVNFATVEPVVPRIEWTFTQGGGRHLSLVRQDSGAGIVSRDEFVVPEGSTLLLAGEGATGFSASIGTTDVSSWFVDLAGSLPPALPEVPAGGSRWVFSAARAGEFGFAAYDSGDTFDAAAFTVRMAWVRYQPLTFDVVVPYFVDAAVRRILAGTGYENRFRVFKGLSLDAIQKVVDDKRAAGVRGMVQYSLSLPGESSEKTPWEEHAVVERFSATAEHRHAETHDTFEDLLVGALSSALETHDASEHFAIGGVFDVAVSDGSFGFQ</sequence>
<organism evidence="1">
    <name type="scientific">Accumulibacter regalis</name>
    <dbReference type="NCBI Taxonomy" id="522306"/>
    <lineage>
        <taxon>Bacteria</taxon>
        <taxon>Pseudomonadati</taxon>
        <taxon>Pseudomonadota</taxon>
        <taxon>Betaproteobacteria</taxon>
        <taxon>Candidatus Accumulibacter</taxon>
    </lineage>
</organism>